<comment type="caution">
    <text evidence="1">The sequence shown here is derived from an EMBL/GenBank/DDBJ whole genome shotgun (WGS) entry which is preliminary data.</text>
</comment>
<sequence length="156" mass="18083">MRKNKKKKKISKSRLRNNKKVATPDRIYYELNPKFEFFEELKSLILKSSPAEKDKMIKRISGLGRIKLAIASGVFTGGSDPASYRDSEVDLFIVGDDINKKRLRTFLKSLEAEVGKEIKFGLMEKDEFEYRHGMFDRFIRVLLDGPHEKLINKLGL</sequence>
<gene>
    <name evidence="1" type="ORF">A2817_02490</name>
</gene>
<evidence type="ECO:0000313" key="1">
    <source>
        <dbReference type="EMBL" id="OGM97243.1"/>
    </source>
</evidence>
<evidence type="ECO:0000313" key="2">
    <source>
        <dbReference type="Proteomes" id="UP000177594"/>
    </source>
</evidence>
<reference evidence="1 2" key="1">
    <citation type="journal article" date="2016" name="Nat. Commun.">
        <title>Thousands of microbial genomes shed light on interconnected biogeochemical processes in an aquifer system.</title>
        <authorList>
            <person name="Anantharaman K."/>
            <person name="Brown C.T."/>
            <person name="Hug L.A."/>
            <person name="Sharon I."/>
            <person name="Castelle C.J."/>
            <person name="Probst A.J."/>
            <person name="Thomas B.C."/>
            <person name="Singh A."/>
            <person name="Wilkins M.J."/>
            <person name="Karaoz U."/>
            <person name="Brodie E.L."/>
            <person name="Williams K.H."/>
            <person name="Hubbard S.S."/>
            <person name="Banfield J.F."/>
        </authorList>
    </citation>
    <scope>NUCLEOTIDE SEQUENCE [LARGE SCALE GENOMIC DNA]</scope>
</reference>
<protein>
    <recommendedName>
        <fullName evidence="3">Polymerase nucleotidyl transferase domain-containing protein</fullName>
    </recommendedName>
</protein>
<organism evidence="1 2">
    <name type="scientific">Candidatus Yanofskybacteria bacterium RIFCSPHIGHO2_01_FULL_39_8b</name>
    <dbReference type="NCBI Taxonomy" id="1802659"/>
    <lineage>
        <taxon>Bacteria</taxon>
        <taxon>Candidatus Yanofskyibacteriota</taxon>
    </lineage>
</organism>
<evidence type="ECO:0008006" key="3">
    <source>
        <dbReference type="Google" id="ProtNLM"/>
    </source>
</evidence>
<dbReference type="Proteomes" id="UP000177594">
    <property type="component" value="Unassembled WGS sequence"/>
</dbReference>
<dbReference type="EMBL" id="MGIZ01000056">
    <property type="protein sequence ID" value="OGM97243.1"/>
    <property type="molecule type" value="Genomic_DNA"/>
</dbReference>
<dbReference type="AlphaFoldDB" id="A0A1F8E8U7"/>
<accession>A0A1F8E8U7</accession>
<name>A0A1F8E8U7_9BACT</name>
<proteinExistence type="predicted"/>